<proteinExistence type="inferred from homology"/>
<keyword evidence="4 8" id="KW-0378">Hydrolase</keyword>
<dbReference type="InterPro" id="IPR011059">
    <property type="entry name" value="Metal-dep_hydrolase_composite"/>
</dbReference>
<comment type="function">
    <text evidence="8">Catalyzes the hydrolytic cleavage of the carbon-nitrogen bond in imidazolone-5-propanoate to yield N-formimidoyl-L-glutamate. It is the third step in the universal histidine degradation pathway.</text>
</comment>
<feature type="binding site" evidence="8">
    <location>
        <position position="318"/>
    </location>
    <ligand>
        <name>Zn(2+)</name>
        <dbReference type="ChEBI" id="CHEBI:29105"/>
    </ligand>
</feature>
<dbReference type="SUPFAM" id="SSF51556">
    <property type="entry name" value="Metallo-dependent hydrolases"/>
    <property type="match status" value="1"/>
</dbReference>
<dbReference type="EMBL" id="QOCE01000011">
    <property type="protein sequence ID" value="RBW60675.1"/>
    <property type="molecule type" value="Genomic_DNA"/>
</dbReference>
<feature type="binding site" evidence="8">
    <location>
        <position position="73"/>
    </location>
    <ligand>
        <name>Zn(2+)</name>
        <dbReference type="ChEBI" id="CHEBI:29105"/>
    </ligand>
</feature>
<gene>
    <name evidence="8" type="primary">hutI</name>
    <name evidence="10" type="ORF">DS909_04455</name>
</gene>
<dbReference type="PANTHER" id="PTHR42752:SF1">
    <property type="entry name" value="IMIDAZOLONEPROPIONASE-RELATED"/>
    <property type="match status" value="1"/>
</dbReference>
<keyword evidence="5 8" id="KW-0369">Histidine metabolism</keyword>
<dbReference type="InterPro" id="IPR032466">
    <property type="entry name" value="Metal_Hydrolase"/>
</dbReference>
<sequence length="404" mass="42930">MSDQAGYVLTQATMATMVPGKDAYGLIPDGAIVVGDGRISWVGALADLPAEHATLPRQDLGGRLVTPGFADCHTHIVFGGDRAMEFEMRLNGASYEEVARAGGGIVSTVTATRTASLEDLVAGALPRLDTLIGEGATVVEVKSGYGLDRETELNMLRAARRLAELRPVQIRTTFLGAHATPAEYKDRDDAYIDEICIPTLRVAHAERLVDAVDGFCEGIAFNAAQIERVFKVAQELGLPVKLHAEQLSHMGGTALAAKYGALSVDHVEYATEDDARAMADSGSVAVILPGAFYTIRETQAPPIAHFRSHGVPMALATDCNPGSSPLTSLLLTMNMGCTLFRMTPEEALAGVTRNAARALGVSDAGQIAPGFRADLAIWDVKTPGELAYRIGFNPLHSRIYEGAK</sequence>
<organism evidence="10 11">
    <name type="scientific">Phaeobacter gallaeciensis</name>
    <dbReference type="NCBI Taxonomy" id="60890"/>
    <lineage>
        <taxon>Bacteria</taxon>
        <taxon>Pseudomonadati</taxon>
        <taxon>Pseudomonadota</taxon>
        <taxon>Alphaproteobacteria</taxon>
        <taxon>Rhodobacterales</taxon>
        <taxon>Roseobacteraceae</taxon>
        <taxon>Phaeobacter</taxon>
    </lineage>
</organism>
<dbReference type="Pfam" id="PF01979">
    <property type="entry name" value="Amidohydro_1"/>
    <property type="match status" value="1"/>
</dbReference>
<accession>A0A366XBW3</accession>
<comment type="pathway">
    <text evidence="8">Amino-acid degradation; L-histidine degradation into L-glutamate; N-formimidoyl-L-glutamate from L-histidine: step 3/3.</text>
</comment>
<feature type="binding site" evidence="8">
    <location>
        <position position="75"/>
    </location>
    <ligand>
        <name>Fe(3+)</name>
        <dbReference type="ChEBI" id="CHEBI:29034"/>
    </ligand>
</feature>
<feature type="binding site" evidence="8">
    <location>
        <position position="243"/>
    </location>
    <ligand>
        <name>Fe(3+)</name>
        <dbReference type="ChEBI" id="CHEBI:29034"/>
    </ligand>
</feature>
<dbReference type="Proteomes" id="UP000252706">
    <property type="component" value="Unassembled WGS sequence"/>
</dbReference>
<evidence type="ECO:0000256" key="2">
    <source>
        <dbReference type="ARBA" id="ARBA00022490"/>
    </source>
</evidence>
<evidence type="ECO:0000256" key="7">
    <source>
        <dbReference type="ARBA" id="ARBA00023004"/>
    </source>
</evidence>
<dbReference type="GO" id="GO:0008270">
    <property type="term" value="F:zinc ion binding"/>
    <property type="evidence" value="ECO:0007669"/>
    <property type="project" value="UniProtKB-UniRule"/>
</dbReference>
<name>A0A366XBW3_9RHOB</name>
<dbReference type="InterPro" id="IPR006680">
    <property type="entry name" value="Amidohydro-rel"/>
</dbReference>
<feature type="binding site" evidence="8">
    <location>
        <position position="178"/>
    </location>
    <ligand>
        <name>4-imidazolone-5-propanoate</name>
        <dbReference type="ChEBI" id="CHEBI:77893"/>
    </ligand>
</feature>
<dbReference type="CDD" id="cd01296">
    <property type="entry name" value="Imidazolone-5PH"/>
    <property type="match status" value="1"/>
</dbReference>
<dbReference type="UniPathway" id="UPA00379">
    <property type="reaction ID" value="UER00551"/>
</dbReference>
<dbReference type="InterPro" id="IPR005920">
    <property type="entry name" value="HutI"/>
</dbReference>
<evidence type="ECO:0000256" key="1">
    <source>
        <dbReference type="ARBA" id="ARBA00012864"/>
    </source>
</evidence>
<feature type="binding site" evidence="8">
    <location>
        <position position="318"/>
    </location>
    <ligand>
        <name>Fe(3+)</name>
        <dbReference type="ChEBI" id="CHEBI:29034"/>
    </ligand>
</feature>
<feature type="binding site" evidence="8">
    <location>
        <position position="320"/>
    </location>
    <ligand>
        <name>N-formimidoyl-L-glutamate</name>
        <dbReference type="ChEBI" id="CHEBI:58928"/>
    </ligand>
</feature>
<evidence type="ECO:0000313" key="10">
    <source>
        <dbReference type="EMBL" id="RBW60675.1"/>
    </source>
</evidence>
<comment type="caution">
    <text evidence="10">The sequence shown here is derived from an EMBL/GenBank/DDBJ whole genome shotgun (WGS) entry which is preliminary data.</text>
</comment>
<evidence type="ECO:0000256" key="5">
    <source>
        <dbReference type="ARBA" id="ARBA00022808"/>
    </source>
</evidence>
<feature type="binding site" evidence="8">
    <location>
        <position position="145"/>
    </location>
    <ligand>
        <name>N-formimidoyl-L-glutamate</name>
        <dbReference type="ChEBI" id="CHEBI:58928"/>
    </ligand>
</feature>
<dbReference type="Gene3D" id="3.20.20.140">
    <property type="entry name" value="Metal-dependent hydrolases"/>
    <property type="match status" value="1"/>
</dbReference>
<comment type="cofactor">
    <cofactor evidence="8">
        <name>Zn(2+)</name>
        <dbReference type="ChEBI" id="CHEBI:29105"/>
    </cofactor>
    <cofactor evidence="8">
        <name>Fe(3+)</name>
        <dbReference type="ChEBI" id="CHEBI:29034"/>
    </cofactor>
    <text evidence="8">Binds 1 zinc or iron ion per subunit.</text>
</comment>
<feature type="binding site" evidence="8">
    <location>
        <position position="322"/>
    </location>
    <ligand>
        <name>N-formimidoyl-L-glutamate</name>
        <dbReference type="ChEBI" id="CHEBI:58928"/>
    </ligand>
</feature>
<protein>
    <recommendedName>
        <fullName evidence="1 8">Imidazolonepropionase</fullName>
        <ecNumber evidence="1 8">3.5.2.7</ecNumber>
    </recommendedName>
    <alternativeName>
        <fullName evidence="8">Imidazolone-5-propionate hydrolase</fullName>
    </alternativeName>
</protein>
<reference evidence="10 11" key="1">
    <citation type="submission" date="2018-07" db="EMBL/GenBank/DDBJ databases">
        <title>Modular assembly of carbohydrate-degrading microbial communities in the ocean.</title>
        <authorList>
            <person name="Enke T.N."/>
            <person name="Datta M.S."/>
            <person name="Schwartzman J.A."/>
            <person name="Cermak N."/>
            <person name="Schmitz D.A."/>
            <person name="Barrere J."/>
            <person name="Cordero O.X."/>
        </authorList>
    </citation>
    <scope>NUCLEOTIDE SEQUENCE [LARGE SCALE GENOMIC DNA]</scope>
    <source>
        <strain evidence="10 11">C3M10</strain>
    </source>
</reference>
<feature type="binding site" evidence="8">
    <location>
        <position position="73"/>
    </location>
    <ligand>
        <name>Fe(3+)</name>
        <dbReference type="ChEBI" id="CHEBI:29034"/>
    </ligand>
</feature>
<evidence type="ECO:0000313" key="11">
    <source>
        <dbReference type="Proteomes" id="UP000252706"/>
    </source>
</evidence>
<dbReference type="GO" id="GO:0019557">
    <property type="term" value="P:L-histidine catabolic process to glutamate and formate"/>
    <property type="evidence" value="ECO:0007669"/>
    <property type="project" value="UniProtKB-UniPathway"/>
</dbReference>
<feature type="binding site" evidence="8">
    <location>
        <position position="246"/>
    </location>
    <ligand>
        <name>4-imidazolone-5-propanoate</name>
        <dbReference type="ChEBI" id="CHEBI:77893"/>
    </ligand>
</feature>
<comment type="catalytic activity">
    <reaction evidence="8">
        <text>4-imidazolone-5-propanoate + H2O = N-formimidoyl-L-glutamate</text>
        <dbReference type="Rhea" id="RHEA:23660"/>
        <dbReference type="ChEBI" id="CHEBI:15377"/>
        <dbReference type="ChEBI" id="CHEBI:58928"/>
        <dbReference type="ChEBI" id="CHEBI:77893"/>
        <dbReference type="EC" id="3.5.2.7"/>
    </reaction>
</comment>
<evidence type="ECO:0000256" key="4">
    <source>
        <dbReference type="ARBA" id="ARBA00022801"/>
    </source>
</evidence>
<feature type="binding site" evidence="8">
    <location>
        <position position="243"/>
    </location>
    <ligand>
        <name>Zn(2+)</name>
        <dbReference type="ChEBI" id="CHEBI:29105"/>
    </ligand>
</feature>
<evidence type="ECO:0000256" key="8">
    <source>
        <dbReference type="HAMAP-Rule" id="MF_00372"/>
    </source>
</evidence>
<dbReference type="SUPFAM" id="SSF51338">
    <property type="entry name" value="Composite domain of metallo-dependent hydrolases"/>
    <property type="match status" value="1"/>
</dbReference>
<feature type="binding site" evidence="8">
    <location>
        <position position="323"/>
    </location>
    <ligand>
        <name>4-imidazolone-5-propanoate</name>
        <dbReference type="ChEBI" id="CHEBI:77893"/>
    </ligand>
</feature>
<feature type="binding site" evidence="8">
    <location>
        <position position="145"/>
    </location>
    <ligand>
        <name>4-imidazolone-5-propanoate</name>
        <dbReference type="ChEBI" id="CHEBI:77893"/>
    </ligand>
</feature>
<dbReference type="HAMAP" id="MF_00372">
    <property type="entry name" value="HutI"/>
    <property type="match status" value="1"/>
</dbReference>
<dbReference type="OrthoDB" id="9776455at2"/>
<keyword evidence="6 8" id="KW-0862">Zinc</keyword>
<dbReference type="GO" id="GO:0005506">
    <property type="term" value="F:iron ion binding"/>
    <property type="evidence" value="ECO:0007669"/>
    <property type="project" value="UniProtKB-UniRule"/>
</dbReference>
<keyword evidence="7 8" id="KW-0408">Iron</keyword>
<dbReference type="FunFam" id="3.20.20.140:FF:000007">
    <property type="entry name" value="Imidazolonepropionase"/>
    <property type="match status" value="1"/>
</dbReference>
<evidence type="ECO:0000256" key="6">
    <source>
        <dbReference type="ARBA" id="ARBA00022833"/>
    </source>
</evidence>
<dbReference type="GO" id="GO:0050480">
    <property type="term" value="F:imidazolonepropionase activity"/>
    <property type="evidence" value="ECO:0007669"/>
    <property type="project" value="UniProtKB-UniRule"/>
</dbReference>
<keyword evidence="2 8" id="KW-0963">Cytoplasm</keyword>
<comment type="subcellular location">
    <subcellularLocation>
        <location evidence="8">Cytoplasm</location>
    </subcellularLocation>
</comment>
<dbReference type="GO" id="GO:0005737">
    <property type="term" value="C:cytoplasm"/>
    <property type="evidence" value="ECO:0007669"/>
    <property type="project" value="UniProtKB-SubCell"/>
</dbReference>
<feature type="binding site" evidence="8">
    <location>
        <position position="82"/>
    </location>
    <ligand>
        <name>4-imidazolone-5-propanoate</name>
        <dbReference type="ChEBI" id="CHEBI:77893"/>
    </ligand>
</feature>
<feature type="domain" description="Amidohydrolase-related" evidence="9">
    <location>
        <begin position="64"/>
        <end position="382"/>
    </location>
</feature>
<feature type="binding site" evidence="8">
    <location>
        <position position="75"/>
    </location>
    <ligand>
        <name>Zn(2+)</name>
        <dbReference type="ChEBI" id="CHEBI:29105"/>
    </ligand>
</feature>
<evidence type="ECO:0000256" key="3">
    <source>
        <dbReference type="ARBA" id="ARBA00022723"/>
    </source>
</evidence>
<dbReference type="EC" id="3.5.2.7" evidence="1 8"/>
<dbReference type="AlphaFoldDB" id="A0A366XBW3"/>
<dbReference type="Gene3D" id="2.30.40.10">
    <property type="entry name" value="Urease, subunit C, domain 1"/>
    <property type="match status" value="1"/>
</dbReference>
<dbReference type="GO" id="GO:0019556">
    <property type="term" value="P:L-histidine catabolic process to glutamate and formamide"/>
    <property type="evidence" value="ECO:0007669"/>
    <property type="project" value="UniProtKB-UniRule"/>
</dbReference>
<dbReference type="NCBIfam" id="TIGR01224">
    <property type="entry name" value="hutI"/>
    <property type="match status" value="1"/>
</dbReference>
<comment type="similarity">
    <text evidence="8">Belongs to the metallo-dependent hydrolases superfamily. HutI family.</text>
</comment>
<dbReference type="PANTHER" id="PTHR42752">
    <property type="entry name" value="IMIDAZOLONEPROPIONASE"/>
    <property type="match status" value="1"/>
</dbReference>
<evidence type="ECO:0000259" key="9">
    <source>
        <dbReference type="Pfam" id="PF01979"/>
    </source>
</evidence>
<dbReference type="STRING" id="1423144.Gal_03703"/>
<keyword evidence="3 8" id="KW-0479">Metal-binding</keyword>